<dbReference type="EMBL" id="MN741023">
    <property type="protein sequence ID" value="QHU23090.1"/>
    <property type="molecule type" value="Genomic_DNA"/>
</dbReference>
<name>A0A6C0L2L6_9ZZZZ</name>
<dbReference type="AlphaFoldDB" id="A0A6C0L2L6"/>
<dbReference type="Gene3D" id="3.30.310.10">
    <property type="entry name" value="TATA-Binding Protein"/>
    <property type="match status" value="1"/>
</dbReference>
<reference evidence="1" key="1">
    <citation type="journal article" date="2020" name="Nature">
        <title>Giant virus diversity and host interactions through global metagenomics.</title>
        <authorList>
            <person name="Schulz F."/>
            <person name="Roux S."/>
            <person name="Paez-Espino D."/>
            <person name="Jungbluth S."/>
            <person name="Walsh D.A."/>
            <person name="Denef V.J."/>
            <person name="McMahon K.D."/>
            <person name="Konstantinidis K.T."/>
            <person name="Eloe-Fadrosh E.A."/>
            <person name="Kyrpides N.C."/>
            <person name="Woyke T."/>
        </authorList>
    </citation>
    <scope>NUCLEOTIDE SEQUENCE</scope>
    <source>
        <strain evidence="1">GVMAG-S-ERX555907-63</strain>
    </source>
</reference>
<proteinExistence type="predicted"/>
<dbReference type="SUPFAM" id="SSF55945">
    <property type="entry name" value="TATA-box binding protein-like"/>
    <property type="match status" value="1"/>
</dbReference>
<evidence type="ECO:0000313" key="1">
    <source>
        <dbReference type="EMBL" id="QHU23090.1"/>
    </source>
</evidence>
<sequence length="405" mass="46985">MTSYFTTNLNISTLVYMLETNIRIDPDKLEDIFSNIQPIDYNNPIEGIIRISVRGQSKGLCKKQVFRRSYQQSSQVKNFRNQVSFYVRIIDRLLTDMYYVPFDMTTGFFSSEVYSKLVPNQNIYRFRKGQTAFQFKKIIIDFDKNSDENVKEGNSIRIFSSVTRKSQENQLKYIDYELTQKNVDDGFVTFDFPQGCYAHTLYVDTDIKFKVNIDFVVEVNMFMFTSGKIKIAGCTREYQIDKAMKVLTQVMETNLNKTKMKELFGKNTDDFQIIAKNPVMINSDFASNYEIKRYELDVLIREKYKIMSSFEPCTHPAVIIKYYHNASYEDGNGVCKCMEHFGSKYRCNGRGNGHGKGGCKTVTILVFQSGKVILTGGRHLNQVTSGYKFIQEVLQNNNKELNRVL</sequence>
<organism evidence="1">
    <name type="scientific">viral metagenome</name>
    <dbReference type="NCBI Taxonomy" id="1070528"/>
    <lineage>
        <taxon>unclassified sequences</taxon>
        <taxon>metagenomes</taxon>
        <taxon>organismal metagenomes</taxon>
    </lineage>
</organism>
<accession>A0A6C0L2L6</accession>
<dbReference type="InterPro" id="IPR012295">
    <property type="entry name" value="TBP_dom_sf"/>
</dbReference>
<protein>
    <submittedName>
        <fullName evidence="1">Uncharacterized protein</fullName>
    </submittedName>
</protein>